<dbReference type="Pfam" id="PF13738">
    <property type="entry name" value="Pyr_redox_3"/>
    <property type="match status" value="1"/>
</dbReference>
<reference evidence="3" key="1">
    <citation type="submission" date="2016-01" db="EMBL/GenBank/DDBJ databases">
        <authorList>
            <person name="Mitreva M."/>
            <person name="Pepin K.H."/>
            <person name="Mihindukulasuriya K.A."/>
            <person name="Fulton R."/>
            <person name="Fronick C."/>
            <person name="O'Laughlin M."/>
            <person name="Miner T."/>
            <person name="Herter B."/>
            <person name="Rosa B.A."/>
            <person name="Cordes M."/>
            <person name="Tomlinson C."/>
            <person name="Wollam A."/>
            <person name="Palsikar V.B."/>
            <person name="Mardis E.R."/>
            <person name="Wilson R.K."/>
        </authorList>
    </citation>
    <scope>NUCLEOTIDE SEQUENCE [LARGE SCALE GENOMIC DNA]</scope>
    <source>
        <strain evidence="3">GED7749B</strain>
    </source>
</reference>
<evidence type="ECO:0000313" key="2">
    <source>
        <dbReference type="EMBL" id="KWZ81026.1"/>
    </source>
</evidence>
<evidence type="ECO:0008006" key="4">
    <source>
        <dbReference type="Google" id="ProtNLM"/>
    </source>
</evidence>
<gene>
    <name evidence="2" type="ORF">HMPREF3213_02179</name>
</gene>
<dbReference type="SUPFAM" id="SSF51905">
    <property type="entry name" value="FAD/NAD(P)-binding domain"/>
    <property type="match status" value="1"/>
</dbReference>
<organism evidence="2 3">
    <name type="scientific">Heyndrickxia coagulans</name>
    <name type="common">Weizmannia coagulans</name>
    <dbReference type="NCBI Taxonomy" id="1398"/>
    <lineage>
        <taxon>Bacteria</taxon>
        <taxon>Bacillati</taxon>
        <taxon>Bacillota</taxon>
        <taxon>Bacilli</taxon>
        <taxon>Bacillales</taxon>
        <taxon>Bacillaceae</taxon>
        <taxon>Heyndrickxia</taxon>
    </lineage>
</organism>
<dbReference type="PANTHER" id="PTHR43539:SF91">
    <property type="entry name" value="FAD-DEPENDENT URATE HYDROXYLASE"/>
    <property type="match status" value="1"/>
</dbReference>
<keyword evidence="1" id="KW-0560">Oxidoreductase</keyword>
<dbReference type="PANTHER" id="PTHR43539">
    <property type="entry name" value="FLAVIN-BINDING MONOOXYGENASE-LIKE PROTEIN (AFU_ORTHOLOGUE AFUA_4G09220)"/>
    <property type="match status" value="1"/>
</dbReference>
<evidence type="ECO:0000313" key="3">
    <source>
        <dbReference type="Proteomes" id="UP000070376"/>
    </source>
</evidence>
<protein>
    <recommendedName>
        <fullName evidence="4">Monooxygenase</fullName>
    </recommendedName>
</protein>
<accession>A0A133KNC3</accession>
<dbReference type="Gene3D" id="3.50.50.60">
    <property type="entry name" value="FAD/NAD(P)-binding domain"/>
    <property type="match status" value="1"/>
</dbReference>
<dbReference type="InterPro" id="IPR036188">
    <property type="entry name" value="FAD/NAD-bd_sf"/>
</dbReference>
<dbReference type="GO" id="GO:0004497">
    <property type="term" value="F:monooxygenase activity"/>
    <property type="evidence" value="ECO:0007669"/>
    <property type="project" value="TreeGrafter"/>
</dbReference>
<name>A0A133KNC3_HEYCO</name>
<dbReference type="GO" id="GO:0050660">
    <property type="term" value="F:flavin adenine dinucleotide binding"/>
    <property type="evidence" value="ECO:0007669"/>
    <property type="project" value="TreeGrafter"/>
</dbReference>
<comment type="caution">
    <text evidence="2">The sequence shown here is derived from an EMBL/GenBank/DDBJ whole genome shotgun (WGS) entry which is preliminary data.</text>
</comment>
<dbReference type="PATRIC" id="fig|1398.22.peg.2185"/>
<dbReference type="InterPro" id="IPR050982">
    <property type="entry name" value="Auxin_biosynth/cation_transpt"/>
</dbReference>
<dbReference type="AlphaFoldDB" id="A0A133KNC3"/>
<proteinExistence type="predicted"/>
<dbReference type="Proteomes" id="UP000070376">
    <property type="component" value="Unassembled WGS sequence"/>
</dbReference>
<sequence length="482" mass="54379">MEEIVMSLEALNKRVQKDLSCLAFGGADWVRPVVHQEGHVYDAIIIGGGQCGVGVAFGLLKERISNILVIDENPNGYEGPWDTYARMLTLRTPKHLTSIDLGIPSLTFRAFWEAQYGEKAWDELDKIPRREWMNYLRWYRKVLRLPVLNEVTLTCIAPEGGVHRLQIEGKGAPSSFLLARKIILATGIQGGGEWYVPDFIKEKLPSYLYAHTSQRIEMEKLRGKKIGILGGGASAFDNANHVLAEGAAEAHVFIRGNDLKRINPIRQMELSGMIERYHTLSDKDKYAAMAHFFKYSQPPTNDIFNRASAWPGFRLHTGSPWLDVREERTQAVVTTPHGAFAFDFLIIATGLVSNPSLRPELRLVEPYIARWQDRFSAPEKIKNPLIDAHPYLGPDFSFLSRNEKGRRILYGLFAFNYSALISCGLSASALSGLRFAIPKVVQGVADQLFLDDREQILKDYFSYREIEFTGNWTEKAIASAEL</sequence>
<dbReference type="EMBL" id="LRPN01000083">
    <property type="protein sequence ID" value="KWZ81026.1"/>
    <property type="molecule type" value="Genomic_DNA"/>
</dbReference>
<evidence type="ECO:0000256" key="1">
    <source>
        <dbReference type="ARBA" id="ARBA00023002"/>
    </source>
</evidence>